<dbReference type="InterPro" id="IPR016181">
    <property type="entry name" value="Acyl_CoA_acyltransferase"/>
</dbReference>
<protein>
    <submittedName>
        <fullName evidence="4">GNAT family N-acetyltransferase</fullName>
    </submittedName>
</protein>
<dbReference type="KEGG" id="lsf:I8J32_014955"/>
<accession>A0A974Y4Q2</accession>
<dbReference type="Gene3D" id="3.40.630.30">
    <property type="match status" value="1"/>
</dbReference>
<dbReference type="Pfam" id="PF00583">
    <property type="entry name" value="Acetyltransf_1"/>
    <property type="match status" value="1"/>
</dbReference>
<evidence type="ECO:0000313" key="5">
    <source>
        <dbReference type="Proteomes" id="UP000639274"/>
    </source>
</evidence>
<dbReference type="AlphaFoldDB" id="A0A974Y4Q2"/>
<evidence type="ECO:0000259" key="3">
    <source>
        <dbReference type="PROSITE" id="PS51186"/>
    </source>
</evidence>
<dbReference type="EMBL" id="CP071518">
    <property type="protein sequence ID" value="QSX78001.1"/>
    <property type="molecule type" value="Genomic_DNA"/>
</dbReference>
<dbReference type="GO" id="GO:0008080">
    <property type="term" value="F:N-acetyltransferase activity"/>
    <property type="evidence" value="ECO:0007669"/>
    <property type="project" value="InterPro"/>
</dbReference>
<gene>
    <name evidence="4" type="ORF">I8J32_014955</name>
</gene>
<dbReference type="SUPFAM" id="SSF55729">
    <property type="entry name" value="Acyl-CoA N-acyltransferases (Nat)"/>
    <property type="match status" value="1"/>
</dbReference>
<dbReference type="Proteomes" id="UP000639274">
    <property type="component" value="Chromosome"/>
</dbReference>
<evidence type="ECO:0000256" key="1">
    <source>
        <dbReference type="ARBA" id="ARBA00022679"/>
    </source>
</evidence>
<name>A0A974Y4Q2_9GAMM</name>
<organism evidence="4 5">
    <name type="scientific">Agrilutibacter solisilvae</name>
    <dbReference type="NCBI Taxonomy" id="2763317"/>
    <lineage>
        <taxon>Bacteria</taxon>
        <taxon>Pseudomonadati</taxon>
        <taxon>Pseudomonadota</taxon>
        <taxon>Gammaproteobacteria</taxon>
        <taxon>Lysobacterales</taxon>
        <taxon>Lysobacteraceae</taxon>
        <taxon>Agrilutibacter</taxon>
    </lineage>
</organism>
<sequence length="191" mass="21109">MAPTWRIRPIEPRDEPAMAAIIRSVMPEFGAGGDGFAINDPEVDWMHRAYSQPRSAYFVVELDSRVMGGGGVARLEGGDEDTCELRKMYFMPAVRGQGAGSAMLKRCLDAARGFGFKRCYLETLSGMHSAIRLYERAGFRKIREPMGATGHGGCNTFYLLDLQPPARPTQQEWERSFDAEARGLGKPAGQT</sequence>
<reference evidence="4 5" key="1">
    <citation type="submission" date="2021-03" db="EMBL/GenBank/DDBJ databases">
        <title>Lysobacter sp. nov. isolated from soil of gangwondo yeongwol, south Korea.</title>
        <authorList>
            <person name="Kim K.R."/>
            <person name="Kim K.H."/>
            <person name="Jeon C.O."/>
        </authorList>
    </citation>
    <scope>NUCLEOTIDE SEQUENCE [LARGE SCALE GENOMIC DNA]</scope>
    <source>
        <strain evidence="4 5">R19</strain>
    </source>
</reference>
<evidence type="ECO:0000313" key="4">
    <source>
        <dbReference type="EMBL" id="QSX78001.1"/>
    </source>
</evidence>
<dbReference type="PANTHER" id="PTHR13947:SF37">
    <property type="entry name" value="LD18367P"/>
    <property type="match status" value="1"/>
</dbReference>
<keyword evidence="1" id="KW-0808">Transferase</keyword>
<proteinExistence type="predicted"/>
<feature type="domain" description="N-acetyltransferase" evidence="3">
    <location>
        <begin position="5"/>
        <end position="163"/>
    </location>
</feature>
<dbReference type="InterPro" id="IPR000182">
    <property type="entry name" value="GNAT_dom"/>
</dbReference>
<dbReference type="PROSITE" id="PS51186">
    <property type="entry name" value="GNAT"/>
    <property type="match status" value="1"/>
</dbReference>
<dbReference type="PANTHER" id="PTHR13947">
    <property type="entry name" value="GNAT FAMILY N-ACETYLTRANSFERASE"/>
    <property type="match status" value="1"/>
</dbReference>
<dbReference type="InterPro" id="IPR050769">
    <property type="entry name" value="NAT_camello-type"/>
</dbReference>
<feature type="compositionally biased region" description="Basic and acidic residues" evidence="2">
    <location>
        <begin position="172"/>
        <end position="183"/>
    </location>
</feature>
<dbReference type="RefSeq" id="WP_200615908.1">
    <property type="nucleotide sequence ID" value="NZ_CP071518.1"/>
</dbReference>
<dbReference type="CDD" id="cd04301">
    <property type="entry name" value="NAT_SF"/>
    <property type="match status" value="1"/>
</dbReference>
<evidence type="ECO:0000256" key="2">
    <source>
        <dbReference type="SAM" id="MobiDB-lite"/>
    </source>
</evidence>
<feature type="region of interest" description="Disordered" evidence="2">
    <location>
        <begin position="169"/>
        <end position="191"/>
    </location>
</feature>
<keyword evidence="5" id="KW-1185">Reference proteome</keyword>